<dbReference type="GO" id="GO:0032259">
    <property type="term" value="P:methylation"/>
    <property type="evidence" value="ECO:0007669"/>
    <property type="project" value="UniProtKB-KW"/>
</dbReference>
<evidence type="ECO:0000313" key="4">
    <source>
        <dbReference type="EMBL" id="KIL65950.1"/>
    </source>
</evidence>
<keyword evidence="2" id="KW-0808">Transferase</keyword>
<dbReference type="GO" id="GO:0005739">
    <property type="term" value="C:mitochondrion"/>
    <property type="evidence" value="ECO:0007669"/>
    <property type="project" value="TreeGrafter"/>
</dbReference>
<dbReference type="InterPro" id="IPR050320">
    <property type="entry name" value="N5-glutamine_MTase"/>
</dbReference>
<dbReference type="Pfam" id="PF06325">
    <property type="entry name" value="PrmA"/>
    <property type="match status" value="1"/>
</dbReference>
<dbReference type="EMBL" id="KN818239">
    <property type="protein sequence ID" value="KIL65950.1"/>
    <property type="molecule type" value="Genomic_DNA"/>
</dbReference>
<keyword evidence="1" id="KW-0489">Methyltransferase</keyword>
<protein>
    <recommendedName>
        <fullName evidence="6">S-adenosyl-L-methionine-dependent methyltransferase</fullName>
    </recommendedName>
</protein>
<dbReference type="AlphaFoldDB" id="A0A0C2SRK9"/>
<dbReference type="SUPFAM" id="SSF53335">
    <property type="entry name" value="S-adenosyl-L-methionine-dependent methyltransferases"/>
    <property type="match status" value="1"/>
</dbReference>
<dbReference type="PANTHER" id="PTHR18895:SF74">
    <property type="entry name" value="MTRF1L RELEASE FACTOR GLUTAMINE METHYLTRANSFERASE"/>
    <property type="match status" value="1"/>
</dbReference>
<name>A0A0C2SRK9_AMAMK</name>
<organism evidence="4 5">
    <name type="scientific">Amanita muscaria (strain Koide BX008)</name>
    <dbReference type="NCBI Taxonomy" id="946122"/>
    <lineage>
        <taxon>Eukaryota</taxon>
        <taxon>Fungi</taxon>
        <taxon>Dikarya</taxon>
        <taxon>Basidiomycota</taxon>
        <taxon>Agaricomycotina</taxon>
        <taxon>Agaricomycetes</taxon>
        <taxon>Agaricomycetidae</taxon>
        <taxon>Agaricales</taxon>
        <taxon>Pluteineae</taxon>
        <taxon>Amanitaceae</taxon>
        <taxon>Amanita</taxon>
    </lineage>
</organism>
<dbReference type="InParanoid" id="A0A0C2SRK9"/>
<keyword evidence="3" id="KW-0949">S-adenosyl-L-methionine</keyword>
<dbReference type="FunCoup" id="A0A0C2SRK9">
    <property type="interactions" value="14"/>
</dbReference>
<dbReference type="PANTHER" id="PTHR18895">
    <property type="entry name" value="HEMK METHYLTRANSFERASE"/>
    <property type="match status" value="1"/>
</dbReference>
<evidence type="ECO:0008006" key="6">
    <source>
        <dbReference type="Google" id="ProtNLM"/>
    </source>
</evidence>
<keyword evidence="5" id="KW-1185">Reference proteome</keyword>
<dbReference type="HOGENOM" id="CLU_018398_0_2_1"/>
<dbReference type="Gene3D" id="3.40.50.150">
    <property type="entry name" value="Vaccinia Virus protein VP39"/>
    <property type="match status" value="1"/>
</dbReference>
<sequence length="281" mass="30842">MSATRLLSALRSRIGRDQANLEYKWMTQAASHELDLVAMIRRRLVGEPLQFILGSQPFGPLNLLTRPPVLIPRPETEHWVTRLSQFISPVAHKPLRLLDLGTGTGCIPLLLCHLWPPGAVKATGIDVSDAAIQLAIENAALCGIAASHDDNCNKNTFLAIKANILDPCLYKNPAIQRPIDALTSNPPYISWKEYFHLPHSVSGYEDPKALFGGPFGMDFYHAIADFITCDGTLSPGAVVALEVGDGQANKVQRILTNTGRIKHTEIWNDPWGKERTVIGLA</sequence>
<proteinExistence type="predicted"/>
<evidence type="ECO:0000256" key="1">
    <source>
        <dbReference type="ARBA" id="ARBA00022603"/>
    </source>
</evidence>
<evidence type="ECO:0000313" key="5">
    <source>
        <dbReference type="Proteomes" id="UP000054549"/>
    </source>
</evidence>
<dbReference type="InterPro" id="IPR004556">
    <property type="entry name" value="HemK-like"/>
</dbReference>
<dbReference type="NCBIfam" id="TIGR00536">
    <property type="entry name" value="hemK_fam"/>
    <property type="match status" value="1"/>
</dbReference>
<reference evidence="4 5" key="1">
    <citation type="submission" date="2014-04" db="EMBL/GenBank/DDBJ databases">
        <title>Evolutionary Origins and Diversification of the Mycorrhizal Mutualists.</title>
        <authorList>
            <consortium name="DOE Joint Genome Institute"/>
            <consortium name="Mycorrhizal Genomics Consortium"/>
            <person name="Kohler A."/>
            <person name="Kuo A."/>
            <person name="Nagy L.G."/>
            <person name="Floudas D."/>
            <person name="Copeland A."/>
            <person name="Barry K.W."/>
            <person name="Cichocki N."/>
            <person name="Veneault-Fourrey C."/>
            <person name="LaButti K."/>
            <person name="Lindquist E.A."/>
            <person name="Lipzen A."/>
            <person name="Lundell T."/>
            <person name="Morin E."/>
            <person name="Murat C."/>
            <person name="Riley R."/>
            <person name="Ohm R."/>
            <person name="Sun H."/>
            <person name="Tunlid A."/>
            <person name="Henrissat B."/>
            <person name="Grigoriev I.V."/>
            <person name="Hibbett D.S."/>
            <person name="Martin F."/>
        </authorList>
    </citation>
    <scope>NUCLEOTIDE SEQUENCE [LARGE SCALE GENOMIC DNA]</scope>
    <source>
        <strain evidence="4 5">Koide BX008</strain>
    </source>
</reference>
<dbReference type="STRING" id="946122.A0A0C2SRK9"/>
<dbReference type="CDD" id="cd02440">
    <property type="entry name" value="AdoMet_MTases"/>
    <property type="match status" value="1"/>
</dbReference>
<evidence type="ECO:0000256" key="2">
    <source>
        <dbReference type="ARBA" id="ARBA00022679"/>
    </source>
</evidence>
<dbReference type="OrthoDB" id="269872at2759"/>
<dbReference type="GO" id="GO:0008276">
    <property type="term" value="F:protein methyltransferase activity"/>
    <property type="evidence" value="ECO:0007669"/>
    <property type="project" value="InterPro"/>
</dbReference>
<dbReference type="Proteomes" id="UP000054549">
    <property type="component" value="Unassembled WGS sequence"/>
</dbReference>
<evidence type="ECO:0000256" key="3">
    <source>
        <dbReference type="ARBA" id="ARBA00022691"/>
    </source>
</evidence>
<accession>A0A0C2SRK9</accession>
<dbReference type="InterPro" id="IPR029063">
    <property type="entry name" value="SAM-dependent_MTases_sf"/>
</dbReference>
<gene>
    <name evidence="4" type="ORF">M378DRAFT_161595</name>
</gene>